<dbReference type="EMBL" id="HE573023">
    <property type="protein sequence ID" value="CCC48967.1"/>
    <property type="molecule type" value="Genomic_DNA"/>
</dbReference>
<name>G0TYC0_TRYVY</name>
<evidence type="ECO:0000313" key="1">
    <source>
        <dbReference type="EMBL" id="CCC48967.1"/>
    </source>
</evidence>
<dbReference type="AlphaFoldDB" id="G0TYC0"/>
<proteinExistence type="predicted"/>
<reference evidence="1" key="1">
    <citation type="journal article" date="2012" name="Proc. Natl. Acad. Sci. U.S.A.">
        <title>Antigenic diversity is generated by distinct evolutionary mechanisms in African trypanosome species.</title>
        <authorList>
            <person name="Jackson A.P."/>
            <person name="Berry A."/>
            <person name="Aslett M."/>
            <person name="Allison H.C."/>
            <person name="Burton P."/>
            <person name="Vavrova-Anderson J."/>
            <person name="Brown R."/>
            <person name="Browne H."/>
            <person name="Corton N."/>
            <person name="Hauser H."/>
            <person name="Gamble J."/>
            <person name="Gilderthorp R."/>
            <person name="Marcello L."/>
            <person name="McQuillan J."/>
            <person name="Otto T.D."/>
            <person name="Quail M.A."/>
            <person name="Sanders M.J."/>
            <person name="van Tonder A."/>
            <person name="Ginger M.L."/>
            <person name="Field M.C."/>
            <person name="Barry J.D."/>
            <person name="Hertz-Fowler C."/>
            <person name="Berriman M."/>
        </authorList>
    </citation>
    <scope>NUCLEOTIDE SEQUENCE</scope>
    <source>
        <strain evidence="1">Y486</strain>
    </source>
</reference>
<sequence>MQLIALFCHVAKCERAPSCLIGIDVQTFSSSVRFPRGVATINIWDFPTYNRGDLIPWSEDGKINTYFYTSRIFTLFTNCCYLRRQPAREYAGGRRVALAHERQTRIFDKSITEPQTLVTGDHFNSGSRSQTES</sequence>
<protein>
    <submittedName>
        <fullName evidence="1">Uncharacterized protein</fullName>
    </submittedName>
</protein>
<organism evidence="1">
    <name type="scientific">Trypanosoma vivax (strain Y486)</name>
    <dbReference type="NCBI Taxonomy" id="1055687"/>
    <lineage>
        <taxon>Eukaryota</taxon>
        <taxon>Discoba</taxon>
        <taxon>Euglenozoa</taxon>
        <taxon>Kinetoplastea</taxon>
        <taxon>Metakinetoplastina</taxon>
        <taxon>Trypanosomatida</taxon>
        <taxon>Trypanosomatidae</taxon>
        <taxon>Trypanosoma</taxon>
        <taxon>Duttonella</taxon>
    </lineage>
</organism>
<gene>
    <name evidence="1" type="ORF">TVY486_0703010</name>
</gene>
<dbReference type="VEuPathDB" id="TriTrypDB:TvY486_0703010"/>
<accession>G0TYC0</accession>